<feature type="transmembrane region" description="Helical" evidence="1">
    <location>
        <begin position="56"/>
        <end position="76"/>
    </location>
</feature>
<evidence type="ECO:0000256" key="1">
    <source>
        <dbReference type="SAM" id="Phobius"/>
    </source>
</evidence>
<evidence type="ECO:0000313" key="2">
    <source>
        <dbReference type="EMBL" id="CAH1264945.1"/>
    </source>
</evidence>
<dbReference type="InterPro" id="IPR050846">
    <property type="entry name" value="TLCD"/>
</dbReference>
<name>A0A8K0EQK5_BRALA</name>
<keyword evidence="1" id="KW-1133">Transmembrane helix</keyword>
<dbReference type="GO" id="GO:0005783">
    <property type="term" value="C:endoplasmic reticulum"/>
    <property type="evidence" value="ECO:0007669"/>
    <property type="project" value="TreeGrafter"/>
</dbReference>
<feature type="transmembrane region" description="Helical" evidence="1">
    <location>
        <begin position="97"/>
        <end position="116"/>
    </location>
</feature>
<evidence type="ECO:0000313" key="3">
    <source>
        <dbReference type="Proteomes" id="UP000838412"/>
    </source>
</evidence>
<dbReference type="EMBL" id="OV696690">
    <property type="protein sequence ID" value="CAH1264945.1"/>
    <property type="molecule type" value="Genomic_DNA"/>
</dbReference>
<feature type="transmembrane region" description="Helical" evidence="1">
    <location>
        <begin position="184"/>
        <end position="205"/>
    </location>
</feature>
<dbReference type="PANTHER" id="PTHR13439">
    <property type="entry name" value="CT120 PROTEIN"/>
    <property type="match status" value="1"/>
</dbReference>
<feature type="transmembrane region" description="Helical" evidence="1">
    <location>
        <begin position="225"/>
        <end position="245"/>
    </location>
</feature>
<accession>A0A8K0EQK5</accession>
<gene>
    <name evidence="2" type="primary">Hypp3100</name>
    <name evidence="2" type="ORF">BLAG_LOCUS19114</name>
</gene>
<keyword evidence="3" id="KW-1185">Reference proteome</keyword>
<organism evidence="2 3">
    <name type="scientific">Branchiostoma lanceolatum</name>
    <name type="common">Common lancelet</name>
    <name type="synonym">Amphioxus lanceolatum</name>
    <dbReference type="NCBI Taxonomy" id="7740"/>
    <lineage>
        <taxon>Eukaryota</taxon>
        <taxon>Metazoa</taxon>
        <taxon>Chordata</taxon>
        <taxon>Cephalochordata</taxon>
        <taxon>Leptocardii</taxon>
        <taxon>Amphioxiformes</taxon>
        <taxon>Branchiostomatidae</taxon>
        <taxon>Branchiostoma</taxon>
    </lineage>
</organism>
<dbReference type="Proteomes" id="UP000838412">
    <property type="component" value="Chromosome 5"/>
</dbReference>
<protein>
    <submittedName>
        <fullName evidence="2">Hypp3100 protein</fullName>
    </submittedName>
</protein>
<sequence length="264" mass="29251">MSSMLSTPPLCWTHLAAFASGGSLFAAVFYRSGRLFSLLSPGYRSLGTIKQAQLRYHAAVGLNGAVLSTLGCYACFFGHLSLEMISKDIPVVRHASAFNLGFLLADVLISVCVPVTGPGTALSFGTALHHFLTGTSELMSLVHAVVPYVVAFHHRMDLTATPTRLMIILKTLGVSRDAPGYMPFWVGSLILNLCVRVLVLPFYWYDFASSIGPQIDDIKRRDYRVWILMVVGQPCFHLLMVKWWLTAFLSLKRYLMNSKTIKVN</sequence>
<keyword evidence="1" id="KW-0812">Transmembrane</keyword>
<dbReference type="PANTHER" id="PTHR13439:SF0">
    <property type="entry name" value="TOPOISOMERASE I DAMAGE AFFECTED PROTEIN 4"/>
    <property type="match status" value="1"/>
</dbReference>
<dbReference type="GO" id="GO:0055088">
    <property type="term" value="P:lipid homeostasis"/>
    <property type="evidence" value="ECO:0007669"/>
    <property type="project" value="TreeGrafter"/>
</dbReference>
<dbReference type="AlphaFoldDB" id="A0A8K0EQK5"/>
<reference evidence="2" key="1">
    <citation type="submission" date="2022-01" db="EMBL/GenBank/DDBJ databases">
        <authorList>
            <person name="Braso-Vives M."/>
        </authorList>
    </citation>
    <scope>NUCLEOTIDE SEQUENCE</scope>
</reference>
<proteinExistence type="predicted"/>
<keyword evidence="1" id="KW-0472">Membrane</keyword>